<dbReference type="InterPro" id="IPR014710">
    <property type="entry name" value="RmlC-like_jellyroll"/>
</dbReference>
<dbReference type="AlphaFoldDB" id="A0A1Q5TNM8"/>
<dbReference type="Gene3D" id="2.60.120.10">
    <property type="entry name" value="Jelly Rolls"/>
    <property type="match status" value="1"/>
</dbReference>
<reference evidence="3 4" key="1">
    <citation type="submission" date="2016-09" db="EMBL/GenBank/DDBJ databases">
        <title>Xenorhabdus thuongxuanensis sp. nov. and Xenorhabdus eapokensis sp. nov., isolated from Steinernema species.</title>
        <authorList>
            <person name="Kaempfer P."/>
            <person name="Tobias N.J."/>
            <person name="Phan Ke L."/>
            <person name="Bode H.B."/>
            <person name="Glaeser S.P."/>
        </authorList>
    </citation>
    <scope>NUCLEOTIDE SEQUENCE [LARGE SCALE GENOMIC DNA]</scope>
    <source>
        <strain evidence="3 4">30TX1</strain>
    </source>
</reference>
<dbReference type="RefSeq" id="WP_074021607.1">
    <property type="nucleotide sequence ID" value="NZ_CAWMWP010000063.1"/>
</dbReference>
<dbReference type="SUPFAM" id="SSF51182">
    <property type="entry name" value="RmlC-like cupins"/>
    <property type="match status" value="1"/>
</dbReference>
<evidence type="ECO:0000256" key="1">
    <source>
        <dbReference type="ARBA" id="ARBA00022676"/>
    </source>
</evidence>
<dbReference type="GO" id="GO:0016757">
    <property type="term" value="F:glycosyltransferase activity"/>
    <property type="evidence" value="ECO:0007669"/>
    <property type="project" value="UniProtKB-KW"/>
</dbReference>
<keyword evidence="2" id="KW-0808">Transferase</keyword>
<protein>
    <submittedName>
        <fullName evidence="3">Uncharacterized protein</fullName>
    </submittedName>
</protein>
<keyword evidence="4" id="KW-1185">Reference proteome</keyword>
<dbReference type="InterPro" id="IPR011051">
    <property type="entry name" value="RmlC_Cupin_sf"/>
</dbReference>
<dbReference type="OrthoDB" id="6446460at2"/>
<dbReference type="EMBL" id="MKGR01000038">
    <property type="protein sequence ID" value="OKP01794.1"/>
    <property type="molecule type" value="Genomic_DNA"/>
</dbReference>
<name>A0A1Q5TNM8_9GAMM</name>
<dbReference type="Proteomes" id="UP000186277">
    <property type="component" value="Unassembled WGS sequence"/>
</dbReference>
<evidence type="ECO:0000313" key="4">
    <source>
        <dbReference type="Proteomes" id="UP000186277"/>
    </source>
</evidence>
<comment type="caution">
    <text evidence="3">The sequence shown here is derived from an EMBL/GenBank/DDBJ whole genome shotgun (WGS) entry which is preliminary data.</text>
</comment>
<dbReference type="Pfam" id="PF06865">
    <property type="entry name" value="Ppnp"/>
    <property type="match status" value="1"/>
</dbReference>
<organism evidence="3 4">
    <name type="scientific">Xenorhabdus thuongxuanensis</name>
    <dbReference type="NCBI Taxonomy" id="1873484"/>
    <lineage>
        <taxon>Bacteria</taxon>
        <taxon>Pseudomonadati</taxon>
        <taxon>Pseudomonadota</taxon>
        <taxon>Gammaproteobacteria</taxon>
        <taxon>Enterobacterales</taxon>
        <taxon>Morganellaceae</taxon>
        <taxon>Xenorhabdus</taxon>
    </lineage>
</organism>
<sequence>MSDALYYENACIFFDGKVLLRNFKGDTGRLTLGFMTIGEYHWLAEETERFEITEGEAIFSYEETIISVVPGNEVIIPQGTYFTVKVKQHLDYRCYYE</sequence>
<evidence type="ECO:0000256" key="2">
    <source>
        <dbReference type="ARBA" id="ARBA00022679"/>
    </source>
</evidence>
<keyword evidence="1" id="KW-0328">Glycosyltransferase</keyword>
<proteinExistence type="predicted"/>
<evidence type="ECO:0000313" key="3">
    <source>
        <dbReference type="EMBL" id="OKP01794.1"/>
    </source>
</evidence>
<accession>A0A1Q5TNM8</accession>
<gene>
    <name evidence="3" type="ORF">Xentx_03346</name>
</gene>
<dbReference type="InterPro" id="IPR009664">
    <property type="entry name" value="Ppnp"/>
</dbReference>